<keyword evidence="3" id="KW-1185">Reference proteome</keyword>
<reference evidence="2 3" key="1">
    <citation type="journal article" date="2019" name="Nat. Ecol. Evol.">
        <title>Megaphylogeny resolves global patterns of mushroom evolution.</title>
        <authorList>
            <person name="Varga T."/>
            <person name="Krizsan K."/>
            <person name="Foldi C."/>
            <person name="Dima B."/>
            <person name="Sanchez-Garcia M."/>
            <person name="Sanchez-Ramirez S."/>
            <person name="Szollosi G.J."/>
            <person name="Szarkandi J.G."/>
            <person name="Papp V."/>
            <person name="Albert L."/>
            <person name="Andreopoulos W."/>
            <person name="Angelini C."/>
            <person name="Antonin V."/>
            <person name="Barry K.W."/>
            <person name="Bougher N.L."/>
            <person name="Buchanan P."/>
            <person name="Buyck B."/>
            <person name="Bense V."/>
            <person name="Catcheside P."/>
            <person name="Chovatia M."/>
            <person name="Cooper J."/>
            <person name="Damon W."/>
            <person name="Desjardin D."/>
            <person name="Finy P."/>
            <person name="Geml J."/>
            <person name="Haridas S."/>
            <person name="Hughes K."/>
            <person name="Justo A."/>
            <person name="Karasinski D."/>
            <person name="Kautmanova I."/>
            <person name="Kiss B."/>
            <person name="Kocsube S."/>
            <person name="Kotiranta H."/>
            <person name="LaButti K.M."/>
            <person name="Lechner B.E."/>
            <person name="Liimatainen K."/>
            <person name="Lipzen A."/>
            <person name="Lukacs Z."/>
            <person name="Mihaltcheva S."/>
            <person name="Morgado L.N."/>
            <person name="Niskanen T."/>
            <person name="Noordeloos M.E."/>
            <person name="Ohm R.A."/>
            <person name="Ortiz-Santana B."/>
            <person name="Ovrebo C."/>
            <person name="Racz N."/>
            <person name="Riley R."/>
            <person name="Savchenko A."/>
            <person name="Shiryaev A."/>
            <person name="Soop K."/>
            <person name="Spirin V."/>
            <person name="Szebenyi C."/>
            <person name="Tomsovsky M."/>
            <person name="Tulloss R.E."/>
            <person name="Uehling J."/>
            <person name="Grigoriev I.V."/>
            <person name="Vagvolgyi C."/>
            <person name="Papp T."/>
            <person name="Martin F.M."/>
            <person name="Miettinen O."/>
            <person name="Hibbett D.S."/>
            <person name="Nagy L.G."/>
        </authorList>
    </citation>
    <scope>NUCLEOTIDE SEQUENCE [LARGE SCALE GENOMIC DNA]</scope>
    <source>
        <strain evidence="2 3">CBS 121175</strain>
    </source>
</reference>
<dbReference type="STRING" id="230819.A0A5C3L0H2"/>
<dbReference type="OrthoDB" id="3265734at2759"/>
<keyword evidence="1" id="KW-0812">Transmembrane</keyword>
<keyword evidence="1" id="KW-0472">Membrane</keyword>
<proteinExistence type="predicted"/>
<protein>
    <submittedName>
        <fullName evidence="2">Uncharacterized protein</fullName>
    </submittedName>
</protein>
<evidence type="ECO:0000313" key="3">
    <source>
        <dbReference type="Proteomes" id="UP000307440"/>
    </source>
</evidence>
<dbReference type="EMBL" id="ML210175">
    <property type="protein sequence ID" value="TFK26399.1"/>
    <property type="molecule type" value="Genomic_DNA"/>
</dbReference>
<dbReference type="Proteomes" id="UP000307440">
    <property type="component" value="Unassembled WGS sequence"/>
</dbReference>
<dbReference type="Gene3D" id="2.60.120.260">
    <property type="entry name" value="Galactose-binding domain-like"/>
    <property type="match status" value="1"/>
</dbReference>
<accession>A0A5C3L0H2</accession>
<keyword evidence="1" id="KW-1133">Transmembrane helix</keyword>
<feature type="transmembrane region" description="Helical" evidence="1">
    <location>
        <begin position="184"/>
        <end position="206"/>
    </location>
</feature>
<dbReference type="AlphaFoldDB" id="A0A5C3L0H2"/>
<organism evidence="2 3">
    <name type="scientific">Coprinopsis marcescibilis</name>
    <name type="common">Agaric fungus</name>
    <name type="synonym">Psathyrella marcescibilis</name>
    <dbReference type="NCBI Taxonomy" id="230819"/>
    <lineage>
        <taxon>Eukaryota</taxon>
        <taxon>Fungi</taxon>
        <taxon>Dikarya</taxon>
        <taxon>Basidiomycota</taxon>
        <taxon>Agaricomycotina</taxon>
        <taxon>Agaricomycetes</taxon>
        <taxon>Agaricomycetidae</taxon>
        <taxon>Agaricales</taxon>
        <taxon>Agaricineae</taxon>
        <taxon>Psathyrellaceae</taxon>
        <taxon>Coprinopsis</taxon>
    </lineage>
</organism>
<sequence>MSLIIDDQDQSIQYSSGWERAGSDREFNHTTTASSTQGATARLAFLGTRISVFGTISIRPEVAESQYSIDDGDPVTFQGATTAQGPDTYHQLFFRSPELSDGPHILTVTNIGTENVLWLDYFLVELPEADRGRLATATITVTSARPRETVVATSLSVITVSIPEGTSEAAKLAAQGSSSANAGVIAGGVIGAICFVLLAFLAICMINRRLRRPTNAYAGPPLGTVILPPESFSRQGNASPFGGFGPAPSMHMSQASLSGSSGFRSPHR</sequence>
<name>A0A5C3L0H2_COPMA</name>
<evidence type="ECO:0000256" key="1">
    <source>
        <dbReference type="SAM" id="Phobius"/>
    </source>
</evidence>
<evidence type="ECO:0000313" key="2">
    <source>
        <dbReference type="EMBL" id="TFK26399.1"/>
    </source>
</evidence>
<gene>
    <name evidence="2" type="ORF">FA15DRAFT_293134</name>
</gene>